<evidence type="ECO:0000313" key="2">
    <source>
        <dbReference type="EMBL" id="PRD49615.1"/>
    </source>
</evidence>
<dbReference type="AlphaFoldDB" id="A0A2S9J9Z5"/>
<evidence type="ECO:0000256" key="1">
    <source>
        <dbReference type="SAM" id="Phobius"/>
    </source>
</evidence>
<feature type="transmembrane region" description="Helical" evidence="1">
    <location>
        <begin position="258"/>
        <end position="275"/>
    </location>
</feature>
<feature type="transmembrane region" description="Helical" evidence="1">
    <location>
        <begin position="42"/>
        <end position="62"/>
    </location>
</feature>
<evidence type="ECO:0000313" key="3">
    <source>
        <dbReference type="Proteomes" id="UP000238563"/>
    </source>
</evidence>
<reference evidence="2 3" key="1">
    <citation type="submission" date="2018-02" db="EMBL/GenBank/DDBJ databases">
        <title>The draft genome of Phyllobacterium myrsinacearum DSM5892.</title>
        <authorList>
            <person name="Li L."/>
            <person name="Liu L."/>
            <person name="Zhang X."/>
            <person name="Wang T."/>
        </authorList>
    </citation>
    <scope>NUCLEOTIDE SEQUENCE [LARGE SCALE GENOMIC DNA]</scope>
    <source>
        <strain evidence="2 3">DSM 5892</strain>
    </source>
</reference>
<comment type="caution">
    <text evidence="2">The sequence shown here is derived from an EMBL/GenBank/DDBJ whole genome shotgun (WGS) entry which is preliminary data.</text>
</comment>
<dbReference type="InterPro" id="IPR008535">
    <property type="entry name" value="DUF817"/>
</dbReference>
<keyword evidence="1" id="KW-1133">Transmembrane helix</keyword>
<proteinExistence type="predicted"/>
<feature type="transmembrane region" description="Helical" evidence="1">
    <location>
        <begin position="161"/>
        <end position="181"/>
    </location>
</feature>
<feature type="transmembrane region" description="Helical" evidence="1">
    <location>
        <begin position="68"/>
        <end position="88"/>
    </location>
</feature>
<dbReference type="Pfam" id="PF05675">
    <property type="entry name" value="DUF817"/>
    <property type="match status" value="1"/>
</dbReference>
<dbReference type="OrthoDB" id="1550598at2"/>
<keyword evidence="1" id="KW-0812">Transmembrane</keyword>
<dbReference type="Proteomes" id="UP000238563">
    <property type="component" value="Unassembled WGS sequence"/>
</dbReference>
<protein>
    <submittedName>
        <fullName evidence="2">DUF817 domain-containing protein</fullName>
    </submittedName>
</protein>
<dbReference type="PIRSF" id="PIRSF009141">
    <property type="entry name" value="UCP009141"/>
    <property type="match status" value="1"/>
</dbReference>
<feature type="transmembrane region" description="Helical" evidence="1">
    <location>
        <begin position="100"/>
        <end position="121"/>
    </location>
</feature>
<accession>A0A2S9J9Z5</accession>
<feature type="transmembrane region" description="Helical" evidence="1">
    <location>
        <begin position="187"/>
        <end position="206"/>
    </location>
</feature>
<dbReference type="RefSeq" id="WP_105737804.1">
    <property type="nucleotide sequence ID" value="NZ_PVBT01000010.1"/>
</dbReference>
<gene>
    <name evidence="2" type="ORF">C5750_24630</name>
</gene>
<keyword evidence="3" id="KW-1185">Reference proteome</keyword>
<keyword evidence="1" id="KW-0472">Membrane</keyword>
<feature type="transmembrane region" description="Helical" evidence="1">
    <location>
        <begin position="218"/>
        <end position="238"/>
    </location>
</feature>
<feature type="transmembrane region" description="Helical" evidence="1">
    <location>
        <begin position="127"/>
        <end position="149"/>
    </location>
</feature>
<sequence length="290" mass="33061">MKRFTSVEAIIDAAAHRVLARLPQSGVCGGLVEFLVFGIKQAWACLFGGALLAIIMLTRLYWPEGSAIPRYDFLFLSAVAIQLGMLGFKLETWSEAKVILIFHIVGTVMEIFKTQAGSWIYPEPNVFRIGGVPLFSGFMYAAVGSYMARINRIFDIRLERYPSFALTLVLAMVIYANFFTHHFLPDIRIVLFAATVLLFWRTTMYYRVFRFRHRMPLLVAFLLVALFIWAAENIGTWSRAWIYPAQADGWTMVSFAKFGSWYLLMIISVVLVTWIHPPRGRDEAEDQGSS</sequence>
<dbReference type="EMBL" id="PVBT01000010">
    <property type="protein sequence ID" value="PRD49615.1"/>
    <property type="molecule type" value="Genomic_DNA"/>
</dbReference>
<name>A0A2S9J9Z5_9HYPH</name>
<organism evidence="2 3">
    <name type="scientific">Phyllobacterium myrsinacearum</name>
    <dbReference type="NCBI Taxonomy" id="28101"/>
    <lineage>
        <taxon>Bacteria</taxon>
        <taxon>Pseudomonadati</taxon>
        <taxon>Pseudomonadota</taxon>
        <taxon>Alphaproteobacteria</taxon>
        <taxon>Hyphomicrobiales</taxon>
        <taxon>Phyllobacteriaceae</taxon>
        <taxon>Phyllobacterium</taxon>
    </lineage>
</organism>